<proteinExistence type="predicted"/>
<keyword evidence="3" id="KW-1185">Reference proteome</keyword>
<dbReference type="KEGG" id="mbrn:26242622"/>
<feature type="region of interest" description="Disordered" evidence="1">
    <location>
        <begin position="1"/>
        <end position="48"/>
    </location>
</feature>
<organism evidence="2 3">
    <name type="scientific">Metarhizium brunneum</name>
    <dbReference type="NCBI Taxonomy" id="500148"/>
    <lineage>
        <taxon>Eukaryota</taxon>
        <taxon>Fungi</taxon>
        <taxon>Dikarya</taxon>
        <taxon>Ascomycota</taxon>
        <taxon>Pezizomycotina</taxon>
        <taxon>Sordariomycetes</taxon>
        <taxon>Hypocreomycetidae</taxon>
        <taxon>Hypocreales</taxon>
        <taxon>Clavicipitaceae</taxon>
        <taxon>Metarhizium</taxon>
    </lineage>
</organism>
<feature type="compositionally biased region" description="Acidic residues" evidence="1">
    <location>
        <begin position="22"/>
        <end position="48"/>
    </location>
</feature>
<dbReference type="EMBL" id="CP058934">
    <property type="protein sequence ID" value="QLI68717.1"/>
    <property type="molecule type" value="Genomic_DNA"/>
</dbReference>
<protein>
    <submittedName>
        <fullName evidence="2">Uncharacterized protein</fullName>
    </submittedName>
</protein>
<evidence type="ECO:0000313" key="2">
    <source>
        <dbReference type="EMBL" id="QLI68717.1"/>
    </source>
</evidence>
<dbReference type="AlphaFoldDB" id="A0A7D5UWW0"/>
<evidence type="ECO:0000256" key="1">
    <source>
        <dbReference type="SAM" id="MobiDB-lite"/>
    </source>
</evidence>
<gene>
    <name evidence="2" type="ORF">G6M90_00g056170</name>
</gene>
<dbReference type="Proteomes" id="UP000510686">
    <property type="component" value="Chromosome 3"/>
</dbReference>
<accession>A0A7D5UWW0</accession>
<reference evidence="2 3" key="1">
    <citation type="submission" date="2020-07" db="EMBL/GenBank/DDBJ databases">
        <title>Telomere length de novo assembly of all 7 chromosomes of the fungus, Metarhizium brunneum, using a novel assembly pipeline.</title>
        <authorList>
            <person name="Saud z."/>
            <person name="Kortsinoglou A."/>
            <person name="Kouvelis V.N."/>
            <person name="Butt T.M."/>
        </authorList>
    </citation>
    <scope>NUCLEOTIDE SEQUENCE [LARGE SCALE GENOMIC DNA]</scope>
    <source>
        <strain evidence="2 3">4556</strain>
    </source>
</reference>
<sequence length="511" mass="57759">MGAMDLGENRVLSALSIHEDPSDSEGEDSDAEDDLDGFDSEEGEEDEEEIIDVAPNLFERSNINIVNGDELVIENTCSEESCIRSFDSQRDQIEHSKYCPASTTHFAVDRDDLYSNWAMSIHNLLEHESQSALCPFLSCNFASQALTHAGRKASFLRHVSVRHGLVVSSLKSFQQFHLEEVESVQQMVDPMVTYLDLCHTTDEYVPINSLLQLPPEISRDDAPTWIKDHLAEYSRKFYQLNIHSISRRYDSIYNYNLEKLRRMDYCGVLRYPKAQRCVGATPYLACPFRRIISLKNSVVEKAVRSNEHGLKLPDMQLLPLALARGSEFDIRTPADAAEFLADPERVYAKITPEEYQFLADFRGLKDIYFTDTESVGPLLIQAAVVDAHRNVVFASHINHGCNTVEEIWSLAADLCGGKLSKHQAKGLRRAFGSPSLKTPIGCDVAWLADHWRQLKQSAPSMKVAEWSTWSCDQIAYRNALSRAGFDHEEILPTQSHWVLPPTPQNEVFSTL</sequence>
<dbReference type="GeneID" id="26242622"/>
<evidence type="ECO:0000313" key="3">
    <source>
        <dbReference type="Proteomes" id="UP000510686"/>
    </source>
</evidence>
<name>A0A7D5UWW0_9HYPO</name>
<dbReference type="OrthoDB" id="5104110at2759"/>
<dbReference type="RefSeq" id="XP_014544210.1">
    <property type="nucleotide sequence ID" value="XM_014688724.1"/>
</dbReference>